<evidence type="ECO:0000313" key="11">
    <source>
        <dbReference type="Proteomes" id="UP000245250"/>
    </source>
</evidence>
<evidence type="ECO:0000256" key="2">
    <source>
        <dbReference type="ARBA" id="ARBA00022651"/>
    </source>
</evidence>
<dbReference type="EMBL" id="CP029255">
    <property type="protein sequence ID" value="AWK05569.1"/>
    <property type="molecule type" value="Genomic_DNA"/>
</dbReference>
<dbReference type="GO" id="GO:0045493">
    <property type="term" value="P:xylan catabolic process"/>
    <property type="evidence" value="ECO:0007669"/>
    <property type="project" value="UniProtKB-KW"/>
</dbReference>
<keyword evidence="11" id="KW-1185">Reference proteome</keyword>
<dbReference type="CDD" id="cd08991">
    <property type="entry name" value="GH43_HoAraf43-like"/>
    <property type="match status" value="1"/>
</dbReference>
<evidence type="ECO:0000256" key="3">
    <source>
        <dbReference type="ARBA" id="ARBA00022801"/>
    </source>
</evidence>
<sequence>MIMKKYFSLFALLCVFVCCSQEKETSKKAGSKESPILLADPTIFFDNGIYYLYGTTTGETPLNGEGFLVYTSTDLKKWKGLVGAQNGLALKKGDAFGTKGFWAPQVFKYNNKFYMIYTADENIAIASSENPLGPFKSDLKAPMFDLGNQIDPFVFVDQDGKKYLYHVRLINGNRIFVAELKDDLSGIKEETLKECISGMLPWENTQNVSWPVTEGPTVLKHNDLYYMIYSANDFRNPDYAVGYATAKSPYGPWEKAADSPIISKKDVGINGVGHGDVFYDKNGKMKYVLHTHFSNNGVSPRKAGIIDIDFEGTKIKANAKSFVLLQE</sequence>
<gene>
    <name evidence="10" type="ORF">HYN56_15525</name>
</gene>
<protein>
    <submittedName>
        <fullName evidence="10">Beta-xylosidase</fullName>
    </submittedName>
</protein>
<feature type="signal peptide" evidence="9">
    <location>
        <begin position="1"/>
        <end position="20"/>
    </location>
</feature>
<dbReference type="PANTHER" id="PTHR43772">
    <property type="entry name" value="ENDO-1,4-BETA-XYLANASE"/>
    <property type="match status" value="1"/>
</dbReference>
<dbReference type="GO" id="GO:0004553">
    <property type="term" value="F:hydrolase activity, hydrolyzing O-glycosyl compounds"/>
    <property type="evidence" value="ECO:0007669"/>
    <property type="project" value="InterPro"/>
</dbReference>
<dbReference type="RefSeq" id="WP_109193008.1">
    <property type="nucleotide sequence ID" value="NZ_CP029255.1"/>
</dbReference>
<evidence type="ECO:0000256" key="9">
    <source>
        <dbReference type="SAM" id="SignalP"/>
    </source>
</evidence>
<keyword evidence="9" id="KW-0732">Signal</keyword>
<dbReference type="InterPro" id="IPR052176">
    <property type="entry name" value="Glycosyl_Hydrlase_43_Enz"/>
</dbReference>
<keyword evidence="2" id="KW-0858">Xylan degradation</keyword>
<feature type="chain" id="PRO_5015391500" evidence="9">
    <location>
        <begin position="21"/>
        <end position="327"/>
    </location>
</feature>
<feature type="active site" description="Proton donor" evidence="6">
    <location>
        <position position="214"/>
    </location>
</feature>
<dbReference type="KEGG" id="fcr:HYN56_15525"/>
<dbReference type="InterPro" id="IPR006710">
    <property type="entry name" value="Glyco_hydro_43"/>
</dbReference>
<keyword evidence="2" id="KW-0624">Polysaccharide degradation</keyword>
<evidence type="ECO:0000256" key="6">
    <source>
        <dbReference type="PIRSR" id="PIRSR606710-1"/>
    </source>
</evidence>
<evidence type="ECO:0000256" key="5">
    <source>
        <dbReference type="ARBA" id="ARBA00023295"/>
    </source>
</evidence>
<evidence type="ECO:0000313" key="10">
    <source>
        <dbReference type="EMBL" id="AWK05569.1"/>
    </source>
</evidence>
<dbReference type="Proteomes" id="UP000245250">
    <property type="component" value="Chromosome"/>
</dbReference>
<evidence type="ECO:0000256" key="7">
    <source>
        <dbReference type="PIRSR" id="PIRSR606710-2"/>
    </source>
</evidence>
<reference evidence="10 11" key="1">
    <citation type="submission" date="2018-05" db="EMBL/GenBank/DDBJ databases">
        <title>Genome sequencing of Flavobacterium sp. HYN0056.</title>
        <authorList>
            <person name="Yi H."/>
            <person name="Baek C."/>
        </authorList>
    </citation>
    <scope>NUCLEOTIDE SEQUENCE [LARGE SCALE GENOMIC DNA]</scope>
    <source>
        <strain evidence="10 11">HYN0056</strain>
    </source>
</reference>
<evidence type="ECO:0000256" key="4">
    <source>
        <dbReference type="ARBA" id="ARBA00023277"/>
    </source>
</evidence>
<dbReference type="AlphaFoldDB" id="A0A2S1YNB2"/>
<evidence type="ECO:0000256" key="8">
    <source>
        <dbReference type="RuleBase" id="RU361187"/>
    </source>
</evidence>
<dbReference type="Pfam" id="PF04616">
    <property type="entry name" value="Glyco_hydro_43"/>
    <property type="match status" value="1"/>
</dbReference>
<keyword evidence="5 8" id="KW-0326">Glycosidase</keyword>
<feature type="active site" description="Proton acceptor" evidence="6">
    <location>
        <position position="40"/>
    </location>
</feature>
<organism evidence="10 11">
    <name type="scientific">Flavobacterium crocinum</name>
    <dbReference type="NCBI Taxonomy" id="2183896"/>
    <lineage>
        <taxon>Bacteria</taxon>
        <taxon>Pseudomonadati</taxon>
        <taxon>Bacteroidota</taxon>
        <taxon>Flavobacteriia</taxon>
        <taxon>Flavobacteriales</taxon>
        <taxon>Flavobacteriaceae</taxon>
        <taxon>Flavobacterium</taxon>
    </lineage>
</organism>
<dbReference type="OrthoDB" id="1016412at2"/>
<proteinExistence type="inferred from homology"/>
<feature type="site" description="Important for catalytic activity, responsible for pKa modulation of the active site Glu and correct orientation of both the proton donor and substrate" evidence="7">
    <location>
        <position position="151"/>
    </location>
</feature>
<accession>A0A2S1YNB2</accession>
<dbReference type="PANTHER" id="PTHR43772:SF2">
    <property type="entry name" value="PUTATIVE (AFU_ORTHOLOGUE AFUA_2G04480)-RELATED"/>
    <property type="match status" value="1"/>
</dbReference>
<comment type="similarity">
    <text evidence="1 8">Belongs to the glycosyl hydrolase 43 family.</text>
</comment>
<dbReference type="Gene3D" id="2.115.10.20">
    <property type="entry name" value="Glycosyl hydrolase domain, family 43"/>
    <property type="match status" value="1"/>
</dbReference>
<evidence type="ECO:0000256" key="1">
    <source>
        <dbReference type="ARBA" id="ARBA00009865"/>
    </source>
</evidence>
<name>A0A2S1YNB2_9FLAO</name>
<dbReference type="SUPFAM" id="SSF75005">
    <property type="entry name" value="Arabinanase/levansucrase/invertase"/>
    <property type="match status" value="1"/>
</dbReference>
<keyword evidence="4" id="KW-0119">Carbohydrate metabolism</keyword>
<dbReference type="InterPro" id="IPR023296">
    <property type="entry name" value="Glyco_hydro_beta-prop_sf"/>
</dbReference>
<keyword evidence="3 8" id="KW-0378">Hydrolase</keyword>